<evidence type="ECO:0000313" key="3">
    <source>
        <dbReference type="EMBL" id="MBM0105538.1"/>
    </source>
</evidence>
<proteinExistence type="predicted"/>
<keyword evidence="1" id="KW-0732">Signal</keyword>
<evidence type="ECO:0000313" key="4">
    <source>
        <dbReference type="Proteomes" id="UP000661077"/>
    </source>
</evidence>
<dbReference type="RefSeq" id="WP_203167577.1">
    <property type="nucleotide sequence ID" value="NZ_JAEVLS010000002.1"/>
</dbReference>
<organism evidence="3 4">
    <name type="scientific">Steroidobacter gossypii</name>
    <dbReference type="NCBI Taxonomy" id="2805490"/>
    <lineage>
        <taxon>Bacteria</taxon>
        <taxon>Pseudomonadati</taxon>
        <taxon>Pseudomonadota</taxon>
        <taxon>Gammaproteobacteria</taxon>
        <taxon>Steroidobacterales</taxon>
        <taxon>Steroidobacteraceae</taxon>
        <taxon>Steroidobacter</taxon>
    </lineage>
</organism>
<feature type="domain" description="PepSY" evidence="2">
    <location>
        <begin position="43"/>
        <end position="96"/>
    </location>
</feature>
<dbReference type="Pfam" id="PF03413">
    <property type="entry name" value="PepSY"/>
    <property type="match status" value="1"/>
</dbReference>
<dbReference type="InterPro" id="IPR025711">
    <property type="entry name" value="PepSY"/>
</dbReference>
<feature type="signal peptide" evidence="1">
    <location>
        <begin position="1"/>
        <end position="24"/>
    </location>
</feature>
<feature type="chain" id="PRO_5047093159" evidence="1">
    <location>
        <begin position="25"/>
        <end position="98"/>
    </location>
</feature>
<reference evidence="3 4" key="1">
    <citation type="journal article" date="2021" name="Int. J. Syst. Evol. Microbiol.">
        <title>Steroidobacter gossypii sp. nov., isolated from soil of cotton cropping field.</title>
        <authorList>
            <person name="Huang R."/>
            <person name="Yang S."/>
            <person name="Zhen C."/>
            <person name="Liu W."/>
        </authorList>
    </citation>
    <scope>NUCLEOTIDE SEQUENCE [LARGE SCALE GENOMIC DNA]</scope>
    <source>
        <strain evidence="3 4">S1-65</strain>
    </source>
</reference>
<evidence type="ECO:0000256" key="1">
    <source>
        <dbReference type="SAM" id="SignalP"/>
    </source>
</evidence>
<keyword evidence="4" id="KW-1185">Reference proteome</keyword>
<dbReference type="Proteomes" id="UP000661077">
    <property type="component" value="Unassembled WGS sequence"/>
</dbReference>
<evidence type="ECO:0000259" key="2">
    <source>
        <dbReference type="Pfam" id="PF03413"/>
    </source>
</evidence>
<protein>
    <submittedName>
        <fullName evidence="3">PepSY domain-containing protein</fullName>
    </submittedName>
</protein>
<comment type="caution">
    <text evidence="3">The sequence shown here is derived from an EMBL/GenBank/DDBJ whole genome shotgun (WGS) entry which is preliminary data.</text>
</comment>
<dbReference type="EMBL" id="JAEVLS010000002">
    <property type="protein sequence ID" value="MBM0105538.1"/>
    <property type="molecule type" value="Genomic_DNA"/>
</dbReference>
<name>A0ABS1WX48_9GAMM</name>
<sequence>MRTSWHLALVLLLPLIAAVPSANAQELIDRRQRREYRIEPSGMSLDQAVEMVQRRYRAKAVRAETVRNGDKRVHRIRLLSADGKVWNVSVDAESGAMN</sequence>
<accession>A0ABS1WX48</accession>
<gene>
    <name evidence="3" type="ORF">JM946_12300</name>
</gene>